<reference evidence="1" key="1">
    <citation type="submission" date="2014-09" db="EMBL/GenBank/DDBJ databases">
        <authorList>
            <person name="Magalhaes I.L.F."/>
            <person name="Oliveira U."/>
            <person name="Santos F.R."/>
            <person name="Vidigal T.H.D.A."/>
            <person name="Brescovit A.D."/>
            <person name="Santos A.J."/>
        </authorList>
    </citation>
    <scope>NUCLEOTIDE SEQUENCE</scope>
    <source>
        <tissue evidence="1">Shoot tissue taken approximately 20 cm above the soil surface</tissue>
    </source>
</reference>
<reference evidence="1" key="2">
    <citation type="journal article" date="2015" name="Data Brief">
        <title>Shoot transcriptome of the giant reed, Arundo donax.</title>
        <authorList>
            <person name="Barrero R.A."/>
            <person name="Guerrero F.D."/>
            <person name="Moolhuijzen P."/>
            <person name="Goolsby J.A."/>
            <person name="Tidwell J."/>
            <person name="Bellgard S.E."/>
            <person name="Bellgard M.I."/>
        </authorList>
    </citation>
    <scope>NUCLEOTIDE SEQUENCE</scope>
    <source>
        <tissue evidence="1">Shoot tissue taken approximately 20 cm above the soil surface</tissue>
    </source>
</reference>
<accession>A0A0A9CFC7</accession>
<dbReference type="EMBL" id="GBRH01227688">
    <property type="protein sequence ID" value="JAD70207.1"/>
    <property type="molecule type" value="Transcribed_RNA"/>
</dbReference>
<protein>
    <submittedName>
        <fullName evidence="1">Uncharacterized protein</fullName>
    </submittedName>
</protein>
<organism evidence="1">
    <name type="scientific">Arundo donax</name>
    <name type="common">Giant reed</name>
    <name type="synonym">Donax arundinaceus</name>
    <dbReference type="NCBI Taxonomy" id="35708"/>
    <lineage>
        <taxon>Eukaryota</taxon>
        <taxon>Viridiplantae</taxon>
        <taxon>Streptophyta</taxon>
        <taxon>Embryophyta</taxon>
        <taxon>Tracheophyta</taxon>
        <taxon>Spermatophyta</taxon>
        <taxon>Magnoliopsida</taxon>
        <taxon>Liliopsida</taxon>
        <taxon>Poales</taxon>
        <taxon>Poaceae</taxon>
        <taxon>PACMAD clade</taxon>
        <taxon>Arundinoideae</taxon>
        <taxon>Arundineae</taxon>
        <taxon>Arundo</taxon>
    </lineage>
</organism>
<proteinExistence type="predicted"/>
<evidence type="ECO:0000313" key="1">
    <source>
        <dbReference type="EMBL" id="JAD70207.1"/>
    </source>
</evidence>
<sequence length="36" mass="3529">MAEQGCCGVAGNLFAIAESSVPGSGLSVMLGEKTTL</sequence>
<dbReference type="AlphaFoldDB" id="A0A0A9CFC7"/>
<name>A0A0A9CFC7_ARUDO</name>